<reference evidence="1" key="1">
    <citation type="submission" date="2019-11" db="EMBL/GenBank/DDBJ databases">
        <authorList>
            <person name="Feng L."/>
        </authorList>
    </citation>
    <scope>NUCLEOTIDE SEQUENCE</scope>
    <source>
        <strain evidence="1">CnexileLFYP112</strain>
    </source>
</reference>
<name>A0A6N2S427_9FIRM</name>
<evidence type="ECO:0000313" key="1">
    <source>
        <dbReference type="EMBL" id="VYS86991.1"/>
    </source>
</evidence>
<accession>A0A6N2S427</accession>
<gene>
    <name evidence="1" type="ORF">CNLFYP112_01115</name>
</gene>
<organism evidence="1">
    <name type="scientific">[Clostridium] nexile</name>
    <dbReference type="NCBI Taxonomy" id="29361"/>
    <lineage>
        <taxon>Bacteria</taxon>
        <taxon>Bacillati</taxon>
        <taxon>Bacillota</taxon>
        <taxon>Clostridia</taxon>
        <taxon>Lachnospirales</taxon>
        <taxon>Lachnospiraceae</taxon>
        <taxon>Tyzzerella</taxon>
    </lineage>
</organism>
<dbReference type="EMBL" id="CACRTG010000002">
    <property type="protein sequence ID" value="VYS86991.1"/>
    <property type="molecule type" value="Genomic_DNA"/>
</dbReference>
<dbReference type="AlphaFoldDB" id="A0A6N2S427"/>
<proteinExistence type="predicted"/>
<protein>
    <submittedName>
        <fullName evidence="1">Uncharacterized protein</fullName>
    </submittedName>
</protein>
<sequence length="48" mass="6060">MQKEKKQKYQEMISIEEYLMKRRKQKEIEDRQFRQEESPAFFAAELYV</sequence>